<evidence type="ECO:0000313" key="3">
    <source>
        <dbReference type="EMBL" id="KAH6884255.1"/>
    </source>
</evidence>
<dbReference type="Proteomes" id="UP000777438">
    <property type="component" value="Unassembled WGS sequence"/>
</dbReference>
<dbReference type="InterPro" id="IPR052895">
    <property type="entry name" value="HetReg/Transcr_Mod"/>
</dbReference>
<dbReference type="OrthoDB" id="2157530at2759"/>
<dbReference type="EMBL" id="JAGPYM010000021">
    <property type="protein sequence ID" value="KAH6884255.1"/>
    <property type="molecule type" value="Genomic_DNA"/>
</dbReference>
<proteinExistence type="predicted"/>
<evidence type="ECO:0000256" key="1">
    <source>
        <dbReference type="SAM" id="MobiDB-lite"/>
    </source>
</evidence>
<feature type="domain" description="Heterokaryon incompatibility" evidence="2">
    <location>
        <begin position="72"/>
        <end position="225"/>
    </location>
</feature>
<protein>
    <submittedName>
        <fullName evidence="3">Heterokaryon incompatibility protein-domain-containing protein</fullName>
    </submittedName>
</protein>
<dbReference type="PANTHER" id="PTHR24148">
    <property type="entry name" value="ANKYRIN REPEAT DOMAIN-CONTAINING PROTEIN 39 HOMOLOG-RELATED"/>
    <property type="match status" value="1"/>
</dbReference>
<evidence type="ECO:0000313" key="4">
    <source>
        <dbReference type="Proteomes" id="UP000777438"/>
    </source>
</evidence>
<evidence type="ECO:0000259" key="2">
    <source>
        <dbReference type="Pfam" id="PF06985"/>
    </source>
</evidence>
<feature type="region of interest" description="Disordered" evidence="1">
    <location>
        <begin position="1"/>
        <end position="24"/>
    </location>
</feature>
<keyword evidence="4" id="KW-1185">Reference proteome</keyword>
<organism evidence="3 4">
    <name type="scientific">Thelonectria olida</name>
    <dbReference type="NCBI Taxonomy" id="1576542"/>
    <lineage>
        <taxon>Eukaryota</taxon>
        <taxon>Fungi</taxon>
        <taxon>Dikarya</taxon>
        <taxon>Ascomycota</taxon>
        <taxon>Pezizomycotina</taxon>
        <taxon>Sordariomycetes</taxon>
        <taxon>Hypocreomycetidae</taxon>
        <taxon>Hypocreales</taxon>
        <taxon>Nectriaceae</taxon>
        <taxon>Thelonectria</taxon>
    </lineage>
</organism>
<gene>
    <name evidence="3" type="ORF">B0T10DRAFT_551149</name>
</gene>
<dbReference type="PANTHER" id="PTHR24148:SF73">
    <property type="entry name" value="HET DOMAIN PROTEIN (AFU_ORTHOLOGUE AFUA_8G01020)"/>
    <property type="match status" value="1"/>
</dbReference>
<feature type="compositionally biased region" description="Polar residues" evidence="1">
    <location>
        <begin position="1"/>
        <end position="15"/>
    </location>
</feature>
<dbReference type="Pfam" id="PF26639">
    <property type="entry name" value="Het-6_barrel"/>
    <property type="match status" value="1"/>
</dbReference>
<accession>A0A9P8VYV4</accession>
<comment type="caution">
    <text evidence="3">The sequence shown here is derived from an EMBL/GenBank/DDBJ whole genome shotgun (WGS) entry which is preliminary data.</text>
</comment>
<dbReference type="AlphaFoldDB" id="A0A9P8VYV4"/>
<dbReference type="Pfam" id="PF06985">
    <property type="entry name" value="HET"/>
    <property type="match status" value="1"/>
</dbReference>
<dbReference type="InterPro" id="IPR010730">
    <property type="entry name" value="HET"/>
</dbReference>
<name>A0A9P8VYV4_9HYPO</name>
<sequence>MVGIGQPSNQGSDSGPANPKSLSLHKNVRELPLSSERPCFRLLEIEAAGRREDALRGGAATYDLKDPCDIDYDALSYCWMAPDATEQITLNGEEFPISKNLSAALRQFRALQQEQQQAAASSPPKLWVDAMCINQNDNAEKSHQVTLMRDIYASARRVFSWLGEADEHSALAFDTLRRFAASADGGTLDTAATARQLSGEAVERRAAIQRFVRRPYFFRMWIVQEVVAAKEATLFWGPHSIDFDDACVAMERITGSDFYPFSQETANLSYVWRWRDAYHGRNTSGGDEELDLRLFLDTRDKSATDPRDKIYSLRGIAKERIRASIHVDYDDSIRNVYTNFSKHILKIRPDLQILSAVMVRHADSSIYELPSYVPDWTQPKYGGGILQRYYRFKPTHLFRASGKTKPHVVVADDGSDGISVEGLRLDTISCVIDIKSLLVRGPVSSTTVTESVLHELAENTIPTGTYSFTAEPAWMANFRTLTADRTALSPRIGDGYRSANFSRFSDVDLQKPNHIPTGLPDSLWEEVSKAVEVIVEDKDLFVTEKGYVGLGHETCAAGDVVCIFFGGEVPFLVRPDGGADGHGFRFLGECYVHGIMDGEAMDGRGALEKFLLM</sequence>
<reference evidence="3 4" key="1">
    <citation type="journal article" date="2021" name="Nat. Commun.">
        <title>Genetic determinants of endophytism in the Arabidopsis root mycobiome.</title>
        <authorList>
            <person name="Mesny F."/>
            <person name="Miyauchi S."/>
            <person name="Thiergart T."/>
            <person name="Pickel B."/>
            <person name="Atanasova L."/>
            <person name="Karlsson M."/>
            <person name="Huettel B."/>
            <person name="Barry K.W."/>
            <person name="Haridas S."/>
            <person name="Chen C."/>
            <person name="Bauer D."/>
            <person name="Andreopoulos W."/>
            <person name="Pangilinan J."/>
            <person name="LaButti K."/>
            <person name="Riley R."/>
            <person name="Lipzen A."/>
            <person name="Clum A."/>
            <person name="Drula E."/>
            <person name="Henrissat B."/>
            <person name="Kohler A."/>
            <person name="Grigoriev I.V."/>
            <person name="Martin F.M."/>
            <person name="Hacquard S."/>
        </authorList>
    </citation>
    <scope>NUCLEOTIDE SEQUENCE [LARGE SCALE GENOMIC DNA]</scope>
    <source>
        <strain evidence="3 4">MPI-CAGE-CH-0241</strain>
    </source>
</reference>